<dbReference type="AlphaFoldDB" id="S7PS10"/>
<dbReference type="Proteomes" id="UP000030669">
    <property type="component" value="Unassembled WGS sequence"/>
</dbReference>
<accession>S7PS10</accession>
<evidence type="ECO:0000256" key="2">
    <source>
        <dbReference type="SAM" id="MobiDB-lite"/>
    </source>
</evidence>
<sequence length="447" mass="50601">MSNLYFGQFGNRQALKEAWHRAKAPSYLKRDPKGAVEAALGIADMYAERASRAQARIQALEQEIRWCREENPDSQVHDHPADPVDPPPRSAYSQSFAQYDIRVPGPRQRRDDSHADRDEQFRGYAFRERDRTDDLPRGRSPYRREPSFGPYRHREDSLGRRDHRSRSGPFYGNKTWRRRDDRSPTPRPPSPAPRPPSPARPPPFQHYQPRTDRHSRQRAQNWKNGKGKRRDNHTGPLPPQTMRPWPQSAASGPSQTPVDAPAPGDAHPPAGATDPQPGTSQTPVWGESTASTSDWGFGFGWGGAAAVATTVAHNLTVDDIFRRITEQPELAPAGVVGKSEEETKRRIRVWKWLACIGSQQTNREGFVSRVLYLLRTRRYTAFVEESAYPIEEEHKTTSYLGGYEADTAIMRHLADCGFPSEGEWLDMATQLAVAREPRLLLPHDPLA</sequence>
<dbReference type="KEGG" id="gtr:GLOTRDRAFT_97181"/>
<evidence type="ECO:0000313" key="3">
    <source>
        <dbReference type="EMBL" id="EPQ50178.1"/>
    </source>
</evidence>
<dbReference type="OrthoDB" id="10591097at2759"/>
<feature type="compositionally biased region" description="Basic and acidic residues" evidence="2">
    <location>
        <begin position="108"/>
        <end position="160"/>
    </location>
</feature>
<evidence type="ECO:0000313" key="4">
    <source>
        <dbReference type="Proteomes" id="UP000030669"/>
    </source>
</evidence>
<protein>
    <submittedName>
        <fullName evidence="3">Uncharacterized protein</fullName>
    </submittedName>
</protein>
<gene>
    <name evidence="3" type="ORF">GLOTRDRAFT_97181</name>
</gene>
<feature type="region of interest" description="Disordered" evidence="2">
    <location>
        <begin position="72"/>
        <end position="289"/>
    </location>
</feature>
<organism evidence="3 4">
    <name type="scientific">Gloeophyllum trabeum (strain ATCC 11539 / FP-39264 / Madison 617)</name>
    <name type="common">Brown rot fungus</name>
    <dbReference type="NCBI Taxonomy" id="670483"/>
    <lineage>
        <taxon>Eukaryota</taxon>
        <taxon>Fungi</taxon>
        <taxon>Dikarya</taxon>
        <taxon>Basidiomycota</taxon>
        <taxon>Agaricomycotina</taxon>
        <taxon>Agaricomycetes</taxon>
        <taxon>Gloeophyllales</taxon>
        <taxon>Gloeophyllaceae</taxon>
        <taxon>Gloeophyllum</taxon>
    </lineage>
</organism>
<proteinExistence type="predicted"/>
<name>S7PS10_GLOTA</name>
<feature type="compositionally biased region" description="Polar residues" evidence="2">
    <location>
        <begin position="276"/>
        <end position="289"/>
    </location>
</feature>
<feature type="compositionally biased region" description="Pro residues" evidence="2">
    <location>
        <begin position="185"/>
        <end position="204"/>
    </location>
</feature>
<feature type="coiled-coil region" evidence="1">
    <location>
        <begin position="43"/>
        <end position="70"/>
    </location>
</feature>
<feature type="compositionally biased region" description="Basic and acidic residues" evidence="2">
    <location>
        <begin position="72"/>
        <end position="82"/>
    </location>
</feature>
<keyword evidence="4" id="KW-1185">Reference proteome</keyword>
<keyword evidence="1" id="KW-0175">Coiled coil</keyword>
<feature type="compositionally biased region" description="Polar residues" evidence="2">
    <location>
        <begin position="248"/>
        <end position="257"/>
    </location>
</feature>
<dbReference type="RefSeq" id="XP_007871364.1">
    <property type="nucleotide sequence ID" value="XM_007873173.1"/>
</dbReference>
<dbReference type="HOGENOM" id="CLU_612576_0_0_1"/>
<evidence type="ECO:0000256" key="1">
    <source>
        <dbReference type="SAM" id="Coils"/>
    </source>
</evidence>
<feature type="compositionally biased region" description="Low complexity" evidence="2">
    <location>
        <begin position="259"/>
        <end position="275"/>
    </location>
</feature>
<dbReference type="GeneID" id="19309965"/>
<reference evidence="3 4" key="1">
    <citation type="journal article" date="2012" name="Science">
        <title>The Paleozoic origin of enzymatic lignin decomposition reconstructed from 31 fungal genomes.</title>
        <authorList>
            <person name="Floudas D."/>
            <person name="Binder M."/>
            <person name="Riley R."/>
            <person name="Barry K."/>
            <person name="Blanchette R.A."/>
            <person name="Henrissat B."/>
            <person name="Martinez A.T."/>
            <person name="Otillar R."/>
            <person name="Spatafora J.W."/>
            <person name="Yadav J.S."/>
            <person name="Aerts A."/>
            <person name="Benoit I."/>
            <person name="Boyd A."/>
            <person name="Carlson A."/>
            <person name="Copeland A."/>
            <person name="Coutinho P.M."/>
            <person name="de Vries R.P."/>
            <person name="Ferreira P."/>
            <person name="Findley K."/>
            <person name="Foster B."/>
            <person name="Gaskell J."/>
            <person name="Glotzer D."/>
            <person name="Gorecki P."/>
            <person name="Heitman J."/>
            <person name="Hesse C."/>
            <person name="Hori C."/>
            <person name="Igarashi K."/>
            <person name="Jurgens J.A."/>
            <person name="Kallen N."/>
            <person name="Kersten P."/>
            <person name="Kohler A."/>
            <person name="Kuees U."/>
            <person name="Kumar T.K.A."/>
            <person name="Kuo A."/>
            <person name="LaButti K."/>
            <person name="Larrondo L.F."/>
            <person name="Lindquist E."/>
            <person name="Ling A."/>
            <person name="Lombard V."/>
            <person name="Lucas S."/>
            <person name="Lundell T."/>
            <person name="Martin R."/>
            <person name="McLaughlin D.J."/>
            <person name="Morgenstern I."/>
            <person name="Morin E."/>
            <person name="Murat C."/>
            <person name="Nagy L.G."/>
            <person name="Nolan M."/>
            <person name="Ohm R.A."/>
            <person name="Patyshakuliyeva A."/>
            <person name="Rokas A."/>
            <person name="Ruiz-Duenas F.J."/>
            <person name="Sabat G."/>
            <person name="Salamov A."/>
            <person name="Samejima M."/>
            <person name="Schmutz J."/>
            <person name="Slot J.C."/>
            <person name="St John F."/>
            <person name="Stenlid J."/>
            <person name="Sun H."/>
            <person name="Sun S."/>
            <person name="Syed K."/>
            <person name="Tsang A."/>
            <person name="Wiebenga A."/>
            <person name="Young D."/>
            <person name="Pisabarro A."/>
            <person name="Eastwood D.C."/>
            <person name="Martin F."/>
            <person name="Cullen D."/>
            <person name="Grigoriev I.V."/>
            <person name="Hibbett D.S."/>
        </authorList>
    </citation>
    <scope>NUCLEOTIDE SEQUENCE [LARGE SCALE GENOMIC DNA]</scope>
    <source>
        <strain evidence="3 4">ATCC 11539</strain>
    </source>
</reference>
<dbReference type="EMBL" id="KB469333">
    <property type="protein sequence ID" value="EPQ50178.1"/>
    <property type="molecule type" value="Genomic_DNA"/>
</dbReference>